<evidence type="ECO:0000259" key="2">
    <source>
        <dbReference type="PROSITE" id="PS50158"/>
    </source>
</evidence>
<reference evidence="3" key="1">
    <citation type="journal article" date="2023" name="Plant J.">
        <title>Genome sequences and population genomics provide insights into the demographic history, inbreeding, and mutation load of two 'living fossil' tree species of Dipteronia.</title>
        <authorList>
            <person name="Feng Y."/>
            <person name="Comes H.P."/>
            <person name="Chen J."/>
            <person name="Zhu S."/>
            <person name="Lu R."/>
            <person name="Zhang X."/>
            <person name="Li P."/>
            <person name="Qiu J."/>
            <person name="Olsen K.M."/>
            <person name="Qiu Y."/>
        </authorList>
    </citation>
    <scope>NUCLEOTIDE SEQUENCE</scope>
    <source>
        <strain evidence="3">NBL</strain>
    </source>
</reference>
<keyword evidence="4" id="KW-1185">Reference proteome</keyword>
<proteinExistence type="predicted"/>
<organism evidence="3 4">
    <name type="scientific">Dipteronia sinensis</name>
    <dbReference type="NCBI Taxonomy" id="43782"/>
    <lineage>
        <taxon>Eukaryota</taxon>
        <taxon>Viridiplantae</taxon>
        <taxon>Streptophyta</taxon>
        <taxon>Embryophyta</taxon>
        <taxon>Tracheophyta</taxon>
        <taxon>Spermatophyta</taxon>
        <taxon>Magnoliopsida</taxon>
        <taxon>eudicotyledons</taxon>
        <taxon>Gunneridae</taxon>
        <taxon>Pentapetalae</taxon>
        <taxon>rosids</taxon>
        <taxon>malvids</taxon>
        <taxon>Sapindales</taxon>
        <taxon>Sapindaceae</taxon>
        <taxon>Hippocastanoideae</taxon>
        <taxon>Acereae</taxon>
        <taxon>Dipteronia</taxon>
    </lineage>
</organism>
<dbReference type="InterPro" id="IPR001878">
    <property type="entry name" value="Znf_CCHC"/>
</dbReference>
<dbReference type="InterPro" id="IPR040256">
    <property type="entry name" value="At4g02000-like"/>
</dbReference>
<keyword evidence="1" id="KW-0862">Zinc</keyword>
<evidence type="ECO:0000313" key="3">
    <source>
        <dbReference type="EMBL" id="KAK3188277.1"/>
    </source>
</evidence>
<dbReference type="GO" id="GO:0008270">
    <property type="term" value="F:zinc ion binding"/>
    <property type="evidence" value="ECO:0007669"/>
    <property type="project" value="UniProtKB-KW"/>
</dbReference>
<dbReference type="AlphaFoldDB" id="A0AAE0DUZ1"/>
<keyword evidence="1" id="KW-0479">Metal-binding</keyword>
<dbReference type="PANTHER" id="PTHR31286">
    <property type="entry name" value="GLYCINE-RICH CELL WALL STRUCTURAL PROTEIN 1.8-LIKE"/>
    <property type="match status" value="1"/>
</dbReference>
<dbReference type="Pfam" id="PF14392">
    <property type="entry name" value="zf-CCHC_4"/>
    <property type="match status" value="1"/>
</dbReference>
<keyword evidence="1" id="KW-0863">Zinc-finger</keyword>
<name>A0AAE0DUZ1_9ROSI</name>
<dbReference type="EMBL" id="JANJYJ010000009">
    <property type="protein sequence ID" value="KAK3188277.1"/>
    <property type="molecule type" value="Genomic_DNA"/>
</dbReference>
<dbReference type="InterPro" id="IPR036691">
    <property type="entry name" value="Endo/exonu/phosph_ase_sf"/>
</dbReference>
<comment type="caution">
    <text evidence="3">The sequence shown here is derived from an EMBL/GenBank/DDBJ whole genome shotgun (WGS) entry which is preliminary data.</text>
</comment>
<gene>
    <name evidence="3" type="ORF">Dsin_027838</name>
</gene>
<dbReference type="PANTHER" id="PTHR31286:SF167">
    <property type="entry name" value="OS09G0268800 PROTEIN"/>
    <property type="match status" value="1"/>
</dbReference>
<protein>
    <recommendedName>
        <fullName evidence="2">CCHC-type domain-containing protein</fullName>
    </recommendedName>
</protein>
<dbReference type="InterPro" id="IPR025836">
    <property type="entry name" value="Zn_knuckle_CX2CX4HX4C"/>
</dbReference>
<accession>A0AAE0DUZ1</accession>
<sequence length="494" mass="56249">MNSEEIAMLCANMTLSEKDGPVQKLQTDLRAAGEQRMALSLVYLRHVLEGGPWTYDGALIVLEKPTGKGSIENMRFNMAEFWVQIQQVPLVCMKKEIRLILGGLVGEVLDVDVGNYGERTGKYLRVRVKVDVTVQLHRCLRVDVMGDGEETVMILWYERLPNHCFRCGRLGHSTQECSETSEAVGIGGREELPFRAWMRATGSEKLGYVGDNGTTTLQKSQIMNGSVQVGKGGMERIRMKFGYSEKLVVELVGRSGGLCLFWSERIIVDLLSYSRFHIDVKVESHVSTMWRMMGFYGNSESKQRGHAWRLMRRLRGMSDLPWICIGDFNEILSMEEKEGEVPQQRRMIEEFREAIDFCDLDDLGFRGPRFTWSNRQDGSSMIQERAILSEVLSGSEKDPQRVVRSRRRFHFKACWADREECQELVNQSWVNSYGVGAVSRVVADISFCCNNLSLFSTVELSAMDVDEVLCSLQPCLSQQSCDYLDFPFTEEDIC</sequence>
<dbReference type="SUPFAM" id="SSF56219">
    <property type="entry name" value="DNase I-like"/>
    <property type="match status" value="1"/>
</dbReference>
<feature type="domain" description="CCHC-type" evidence="2">
    <location>
        <begin position="164"/>
        <end position="179"/>
    </location>
</feature>
<dbReference type="GO" id="GO:0003676">
    <property type="term" value="F:nucleic acid binding"/>
    <property type="evidence" value="ECO:0007669"/>
    <property type="project" value="InterPro"/>
</dbReference>
<dbReference type="Proteomes" id="UP001281410">
    <property type="component" value="Unassembled WGS sequence"/>
</dbReference>
<dbReference type="Gene3D" id="3.60.10.10">
    <property type="entry name" value="Endonuclease/exonuclease/phosphatase"/>
    <property type="match status" value="1"/>
</dbReference>
<evidence type="ECO:0000313" key="4">
    <source>
        <dbReference type="Proteomes" id="UP001281410"/>
    </source>
</evidence>
<dbReference type="PROSITE" id="PS50158">
    <property type="entry name" value="ZF_CCHC"/>
    <property type="match status" value="1"/>
</dbReference>
<evidence type="ECO:0000256" key="1">
    <source>
        <dbReference type="PROSITE-ProRule" id="PRU00047"/>
    </source>
</evidence>